<dbReference type="SUPFAM" id="SSF82171">
    <property type="entry name" value="DPP6 N-terminal domain-like"/>
    <property type="match status" value="1"/>
</dbReference>
<protein>
    <recommendedName>
        <fullName evidence="3">WD40 repeat domain-containing protein</fullName>
    </recommendedName>
</protein>
<proteinExistence type="predicted"/>
<dbReference type="AlphaFoldDB" id="A0AAJ5VT35"/>
<dbReference type="Proteomes" id="UP001217476">
    <property type="component" value="Chromosome"/>
</dbReference>
<evidence type="ECO:0008006" key="3">
    <source>
        <dbReference type="Google" id="ProtNLM"/>
    </source>
</evidence>
<gene>
    <name evidence="1" type="ORF">P0Y65_12465</name>
</gene>
<accession>A0AAJ5VT35</accession>
<dbReference type="Gene3D" id="2.130.10.10">
    <property type="entry name" value="YVTN repeat-like/Quinoprotein amine dehydrogenase"/>
    <property type="match status" value="1"/>
</dbReference>
<dbReference type="InterPro" id="IPR015943">
    <property type="entry name" value="WD40/YVTN_repeat-like_dom_sf"/>
</dbReference>
<reference evidence="1" key="1">
    <citation type="submission" date="2023-03" db="EMBL/GenBank/DDBJ databases">
        <title>Andean soil-derived lignocellulolytic bacterial consortium as a source of novel taxa and putative plastic-active enzymes.</title>
        <authorList>
            <person name="Diaz-Garcia L."/>
            <person name="Chuvochina M."/>
            <person name="Feuerriegel G."/>
            <person name="Bunk B."/>
            <person name="Sproer C."/>
            <person name="Streit W.R."/>
            <person name="Rodriguez L.M."/>
            <person name="Overmann J."/>
            <person name="Jimenez D.J."/>
        </authorList>
    </citation>
    <scope>NUCLEOTIDE SEQUENCE</scope>
    <source>
        <strain evidence="1">MAG 4196</strain>
    </source>
</reference>
<evidence type="ECO:0000313" key="1">
    <source>
        <dbReference type="EMBL" id="WEK03018.1"/>
    </source>
</evidence>
<evidence type="ECO:0000313" key="2">
    <source>
        <dbReference type="Proteomes" id="UP001217476"/>
    </source>
</evidence>
<sequence>MRKAITGLVLALVLLLGGAIYAWGQGAFWPCEPAGRLIHGGVCTHLITGDIGGVAPLPNGNLLVSLGAPEGDDSNAITLAEIPATGGAVISETVLRANPVETHPLDLAVSPDGEQVAVVQAFSEGRTQYKVSAFDRQGAVLAEDLGWLPGYMAFDAGNRLLFHPGALLGEAVNPGYAEVYDLAVSPVPQVANWDELGALFQKGTTLAYSPDGTVFAQVLDHMESTSLVGLRVGTVGFEAQPGILLGASIRAGCNYSFSDLAFSPDGKRIAAVFDCPDDWGQVSSTMEVWDWSERQHLLTLPVVNGFSEPFWYDDNAIIAKRYNYVRGGTELFRIAVR</sequence>
<name>A0AAJ5VT35_9HYPH</name>
<dbReference type="EMBL" id="CP119312">
    <property type="protein sequence ID" value="WEK03018.1"/>
    <property type="molecule type" value="Genomic_DNA"/>
</dbReference>
<organism evidence="1 2">
    <name type="scientific">Candidatus Devosia phytovorans</name>
    <dbReference type="NCBI Taxonomy" id="3121372"/>
    <lineage>
        <taxon>Bacteria</taxon>
        <taxon>Pseudomonadati</taxon>
        <taxon>Pseudomonadota</taxon>
        <taxon>Alphaproteobacteria</taxon>
        <taxon>Hyphomicrobiales</taxon>
        <taxon>Devosiaceae</taxon>
        <taxon>Devosia</taxon>
    </lineage>
</organism>